<evidence type="ECO:0000256" key="3">
    <source>
        <dbReference type="ARBA" id="ARBA00061607"/>
    </source>
</evidence>
<dbReference type="Gene3D" id="1.10.8.80">
    <property type="entry name" value="Magnesium chelatase subunit I, C-Terminal domain"/>
    <property type="match status" value="1"/>
</dbReference>
<dbReference type="InterPro" id="IPR041628">
    <property type="entry name" value="ChlI/MoxR_AAA_lid"/>
</dbReference>
<dbReference type="PIRSF" id="PIRSF002849">
    <property type="entry name" value="AAA_ATPase_chaperone_MoxR_prd"/>
    <property type="match status" value="1"/>
</dbReference>
<evidence type="ECO:0000256" key="2">
    <source>
        <dbReference type="ARBA" id="ARBA00022840"/>
    </source>
</evidence>
<dbReference type="STRING" id="525904.Tter_0494"/>
<name>D1CEQ9_THET1</name>
<dbReference type="SUPFAM" id="SSF52540">
    <property type="entry name" value="P-loop containing nucleoside triphosphate hydrolases"/>
    <property type="match status" value="1"/>
</dbReference>
<dbReference type="GO" id="GO:0016887">
    <property type="term" value="F:ATP hydrolysis activity"/>
    <property type="evidence" value="ECO:0007669"/>
    <property type="project" value="InterPro"/>
</dbReference>
<proteinExistence type="inferred from homology"/>
<evidence type="ECO:0000259" key="4">
    <source>
        <dbReference type="SMART" id="SM00382"/>
    </source>
</evidence>
<gene>
    <name evidence="5" type="ordered locus">Tter_0494</name>
</gene>
<accession>D1CEQ9</accession>
<dbReference type="FunFam" id="3.40.50.300:FF:000640">
    <property type="entry name" value="MoxR family ATPase"/>
    <property type="match status" value="1"/>
</dbReference>
<dbReference type="InterPro" id="IPR050764">
    <property type="entry name" value="CbbQ/NirQ/NorQ/GpvN"/>
</dbReference>
<sequence>MSARELAEVIKQNVRRVLVGADKPTEMLLVALVAQGHVLIQDVPGVGKTTLARALAKSIDTSFSRIQFTPDLLPSDITGAYYYNQRESQWLLREGPIFAGIVLADEINRAAPRTQSALLEAMQEGQVTIEGETRDLPSPFLVIATQNPIELEGTFPLPEAQLDRFLLRISMGYPSREDEKRVLLTHSPQSIRHIEPVTSTRQILDATEEATAVTVEESIAEYIVDLIRATREHPAVQLGGSPRAGTALLRASRALAALRGRDYVLPDDVKELAVPVLAHRLVLTQESMLRGRSAEEILQEIIEQIQVPVEAEA</sequence>
<dbReference type="SMART" id="SM00382">
    <property type="entry name" value="AAA"/>
    <property type="match status" value="1"/>
</dbReference>
<comment type="similarity">
    <text evidence="3">Belongs to the MoxR family.</text>
</comment>
<dbReference type="InterPro" id="IPR027417">
    <property type="entry name" value="P-loop_NTPase"/>
</dbReference>
<dbReference type="OrthoDB" id="9808397at2"/>
<keyword evidence="2" id="KW-0067">ATP-binding</keyword>
<dbReference type="PANTHER" id="PTHR42759">
    <property type="entry name" value="MOXR FAMILY PROTEIN"/>
    <property type="match status" value="1"/>
</dbReference>
<feature type="domain" description="AAA+ ATPase" evidence="4">
    <location>
        <begin position="34"/>
        <end position="175"/>
    </location>
</feature>
<organism evidence="5 6">
    <name type="scientific">Thermobaculum terrenum (strain ATCC BAA-798 / CCMEE 7001 / YNP1)</name>
    <dbReference type="NCBI Taxonomy" id="525904"/>
    <lineage>
        <taxon>Bacteria</taxon>
        <taxon>Bacillati</taxon>
        <taxon>Chloroflexota</taxon>
        <taxon>Chloroflexia</taxon>
        <taxon>Candidatus Thermobaculales</taxon>
        <taxon>Candidatus Thermobaculaceae</taxon>
        <taxon>Thermobaculum</taxon>
    </lineage>
</organism>
<dbReference type="eggNOG" id="COG0714">
    <property type="taxonomic scope" value="Bacteria"/>
</dbReference>
<keyword evidence="1" id="KW-0547">Nucleotide-binding</keyword>
<dbReference type="Proteomes" id="UP000000323">
    <property type="component" value="Chromosome 1"/>
</dbReference>
<dbReference type="HOGENOM" id="CLU_034716_2_2_0"/>
<reference evidence="6" key="1">
    <citation type="journal article" date="2010" name="Stand. Genomic Sci.">
        <title>Complete genome sequence of 'Thermobaculum terrenum' type strain (YNP1).</title>
        <authorList>
            <person name="Kiss H."/>
            <person name="Cleland D."/>
            <person name="Lapidus A."/>
            <person name="Lucas S."/>
            <person name="Glavina Del Rio T."/>
            <person name="Nolan M."/>
            <person name="Tice H."/>
            <person name="Han C."/>
            <person name="Goodwin L."/>
            <person name="Pitluck S."/>
            <person name="Liolios K."/>
            <person name="Ivanova N."/>
            <person name="Mavromatis K."/>
            <person name="Ovchinnikova G."/>
            <person name="Pati A."/>
            <person name="Chen A."/>
            <person name="Palaniappan K."/>
            <person name="Land M."/>
            <person name="Hauser L."/>
            <person name="Chang Y."/>
            <person name="Jeffries C."/>
            <person name="Lu M."/>
            <person name="Brettin T."/>
            <person name="Detter J."/>
            <person name="Goker M."/>
            <person name="Tindall B."/>
            <person name="Beck B."/>
            <person name="McDermott T."/>
            <person name="Woyke T."/>
            <person name="Bristow J."/>
            <person name="Eisen J."/>
            <person name="Markowitz V."/>
            <person name="Hugenholtz P."/>
            <person name="Kyrpides N."/>
            <person name="Klenk H."/>
            <person name="Cheng J."/>
        </authorList>
    </citation>
    <scope>NUCLEOTIDE SEQUENCE [LARGE SCALE GENOMIC DNA]</scope>
    <source>
        <strain evidence="6">ATCC BAA-798 / YNP1</strain>
    </source>
</reference>
<keyword evidence="6" id="KW-1185">Reference proteome</keyword>
<dbReference type="PANTHER" id="PTHR42759:SF5">
    <property type="entry name" value="METHANOL DEHYDROGENASE REGULATOR"/>
    <property type="match status" value="1"/>
</dbReference>
<dbReference type="InterPro" id="IPR011703">
    <property type="entry name" value="ATPase_AAA-3"/>
</dbReference>
<dbReference type="InterPro" id="IPR003593">
    <property type="entry name" value="AAA+_ATPase"/>
</dbReference>
<dbReference type="EMBL" id="CP001825">
    <property type="protein sequence ID" value="ACZ41415.1"/>
    <property type="molecule type" value="Genomic_DNA"/>
</dbReference>
<dbReference type="Gene3D" id="3.40.50.300">
    <property type="entry name" value="P-loop containing nucleotide triphosphate hydrolases"/>
    <property type="match status" value="1"/>
</dbReference>
<dbReference type="AlphaFoldDB" id="D1CEQ9"/>
<evidence type="ECO:0000313" key="6">
    <source>
        <dbReference type="Proteomes" id="UP000000323"/>
    </source>
</evidence>
<protein>
    <submittedName>
        <fullName evidence="5">ATPase associated with various cellular activities AAA_3</fullName>
    </submittedName>
</protein>
<dbReference type="RefSeq" id="WP_012874450.1">
    <property type="nucleotide sequence ID" value="NC_013525.1"/>
</dbReference>
<evidence type="ECO:0000313" key="5">
    <source>
        <dbReference type="EMBL" id="ACZ41415.1"/>
    </source>
</evidence>
<dbReference type="GO" id="GO:0005524">
    <property type="term" value="F:ATP binding"/>
    <property type="evidence" value="ECO:0007669"/>
    <property type="project" value="UniProtKB-KW"/>
</dbReference>
<dbReference type="Pfam" id="PF07726">
    <property type="entry name" value="AAA_3"/>
    <property type="match status" value="1"/>
</dbReference>
<dbReference type="Pfam" id="PF17863">
    <property type="entry name" value="AAA_lid_2"/>
    <property type="match status" value="1"/>
</dbReference>
<dbReference type="KEGG" id="ttr:Tter_0494"/>
<evidence type="ECO:0000256" key="1">
    <source>
        <dbReference type="ARBA" id="ARBA00022741"/>
    </source>
</evidence>